<feature type="transmembrane region" description="Helical" evidence="2">
    <location>
        <begin position="6"/>
        <end position="27"/>
    </location>
</feature>
<dbReference type="SUPFAM" id="SSF52200">
    <property type="entry name" value="Toll/Interleukin receptor TIR domain"/>
    <property type="match status" value="1"/>
</dbReference>
<keyword evidence="2" id="KW-1133">Transmembrane helix</keyword>
<dbReference type="Proteomes" id="UP001295469">
    <property type="component" value="Chromosome C05"/>
</dbReference>
<keyword evidence="1" id="KW-0520">NAD</keyword>
<dbReference type="Pfam" id="PF01582">
    <property type="entry name" value="TIR"/>
    <property type="match status" value="1"/>
</dbReference>
<evidence type="ECO:0000259" key="3">
    <source>
        <dbReference type="PROSITE" id="PS50104"/>
    </source>
</evidence>
<gene>
    <name evidence="4" type="ORF">DARMORV10_C05P63060.1</name>
</gene>
<reference evidence="4" key="1">
    <citation type="submission" date="2021-01" db="EMBL/GenBank/DDBJ databases">
        <authorList>
            <consortium name="Genoscope - CEA"/>
            <person name="William W."/>
        </authorList>
    </citation>
    <scope>NUCLEOTIDE SEQUENCE</scope>
</reference>
<dbReference type="FunFam" id="3.40.50.10140:FF:000007">
    <property type="entry name" value="Disease resistance protein (TIR-NBS-LRR class)"/>
    <property type="match status" value="1"/>
</dbReference>
<dbReference type="InterPro" id="IPR000157">
    <property type="entry name" value="TIR_dom"/>
</dbReference>
<dbReference type="AlphaFoldDB" id="A0A816L8F2"/>
<dbReference type="PROSITE" id="PS50104">
    <property type="entry name" value="TIR"/>
    <property type="match status" value="1"/>
</dbReference>
<evidence type="ECO:0000256" key="1">
    <source>
        <dbReference type="ARBA" id="ARBA00023027"/>
    </source>
</evidence>
<dbReference type="PANTHER" id="PTHR32009">
    <property type="entry name" value="TMV RESISTANCE PROTEIN N-LIKE"/>
    <property type="match status" value="1"/>
</dbReference>
<dbReference type="InterPro" id="IPR035897">
    <property type="entry name" value="Toll_tir_struct_dom_sf"/>
</dbReference>
<keyword evidence="2" id="KW-0472">Membrane</keyword>
<evidence type="ECO:0000256" key="2">
    <source>
        <dbReference type="SAM" id="Phobius"/>
    </source>
</evidence>
<protein>
    <submittedName>
        <fullName evidence="4">(rape) hypothetical protein</fullName>
    </submittedName>
</protein>
<dbReference type="SMART" id="SM00255">
    <property type="entry name" value="TIR"/>
    <property type="match status" value="1"/>
</dbReference>
<name>A0A816L8F2_BRANA</name>
<evidence type="ECO:0000313" key="4">
    <source>
        <dbReference type="EMBL" id="CAF1940274.1"/>
    </source>
</evidence>
<proteinExistence type="predicted"/>
<sequence length="230" mass="26157">MASTSLNKYILDRVLFTLFGTMLFMAYSNFRLRQYYSIADHSAFDLTTSSFHLNCTYDVFPSFHGADVRRGFLSHVLKEFKREAIDTFVDNNIERGKSIGPRFIKSIRGSKIAIVLLSRNYASSTWCLNELAEIMSCRKELGLIVMVIFYEVDPSDVKKLTGHFGKVFRKTCAGKIKDDIVRWRQALAKVATIAGYHSTNWLNEAAMIEQIANDISHKLNKFTGPSSETP</sequence>
<organism evidence="4">
    <name type="scientific">Brassica napus</name>
    <name type="common">Rape</name>
    <dbReference type="NCBI Taxonomy" id="3708"/>
    <lineage>
        <taxon>Eukaryota</taxon>
        <taxon>Viridiplantae</taxon>
        <taxon>Streptophyta</taxon>
        <taxon>Embryophyta</taxon>
        <taxon>Tracheophyta</taxon>
        <taxon>Spermatophyta</taxon>
        <taxon>Magnoliopsida</taxon>
        <taxon>eudicotyledons</taxon>
        <taxon>Gunneridae</taxon>
        <taxon>Pentapetalae</taxon>
        <taxon>rosids</taxon>
        <taxon>malvids</taxon>
        <taxon>Brassicales</taxon>
        <taxon>Brassicaceae</taxon>
        <taxon>Brassiceae</taxon>
        <taxon>Brassica</taxon>
    </lineage>
</organism>
<dbReference type="Gene3D" id="3.40.50.10140">
    <property type="entry name" value="Toll/interleukin-1 receptor homology (TIR) domain"/>
    <property type="match status" value="1"/>
</dbReference>
<feature type="domain" description="TIR" evidence="3">
    <location>
        <begin position="55"/>
        <end position="219"/>
    </location>
</feature>
<accession>A0A816L8F2</accession>
<dbReference type="GO" id="GO:0007165">
    <property type="term" value="P:signal transduction"/>
    <property type="evidence" value="ECO:0007669"/>
    <property type="project" value="InterPro"/>
</dbReference>
<dbReference type="EMBL" id="HG994369">
    <property type="protein sequence ID" value="CAF1940274.1"/>
    <property type="molecule type" value="Genomic_DNA"/>
</dbReference>
<keyword evidence="2" id="KW-0812">Transmembrane</keyword>
<dbReference type="PANTHER" id="PTHR32009:SF135">
    <property type="entry name" value="TIR DOMAIN-CONTAINING PROTEIN"/>
    <property type="match status" value="1"/>
</dbReference>